<dbReference type="EMBL" id="LGRX02032293">
    <property type="protein sequence ID" value="KAK3244091.1"/>
    <property type="molecule type" value="Genomic_DNA"/>
</dbReference>
<feature type="coiled-coil region" evidence="1">
    <location>
        <begin position="522"/>
        <end position="587"/>
    </location>
</feature>
<organism evidence="3 4">
    <name type="scientific">Cymbomonas tetramitiformis</name>
    <dbReference type="NCBI Taxonomy" id="36881"/>
    <lineage>
        <taxon>Eukaryota</taxon>
        <taxon>Viridiplantae</taxon>
        <taxon>Chlorophyta</taxon>
        <taxon>Pyramimonadophyceae</taxon>
        <taxon>Pyramimonadales</taxon>
        <taxon>Pyramimonadaceae</taxon>
        <taxon>Cymbomonas</taxon>
    </lineage>
</organism>
<protein>
    <recommendedName>
        <fullName evidence="2">Band 7 domain-containing protein</fullName>
    </recommendedName>
</protein>
<evidence type="ECO:0000313" key="4">
    <source>
        <dbReference type="Proteomes" id="UP001190700"/>
    </source>
</evidence>
<evidence type="ECO:0000256" key="1">
    <source>
        <dbReference type="SAM" id="Coils"/>
    </source>
</evidence>
<feature type="domain" description="Band 7" evidence="2">
    <location>
        <begin position="254"/>
        <end position="348"/>
    </location>
</feature>
<sequence>MMSERVSVTLPISAVPVTVNPLFQDLQTPRLSDLPSGNKAGLSGKELTNSFPDPSLDNYIARFEVNDLQATFRAVGITTKPPSSSRLGVGHVVHPGTVDMAMRDGELFAMLPGIHAWATFFCQVKPYEILETIRFEEGRNSTTNGLQNFDGGVVLTVGPNEIGYVYNVPSNAGGASSEDSTFGPAMGSGARLIPPGTWVIRTPILVARKSFEVTTASTGTHSSPSYIQEIDLGVSNLAKPRLAYVPYNHHAIFVDGQSTLVAHQGFHWANPGIEIAGPWPQHQQRYTFNVEAKTIDNMQVTVECECWVRMVAPDRYVKVAGRSTLPEDFVLEKLDAKVKQYVAQISALQAGPVETQINEGGCSTELDEQGEICMAIPDEEPSVEEQTPEEEDIIVTKGSADGPKECEVFDRMKALLEQVRGFVDKQTGRQACLASQVQELVDDAGLLLVSVAALSVNLPTEIVDQMSRANEELIQAQTEQVTNNAQAEMHVAEKFAQIRTKAADREEETRDAENQVTLQKTKARLYEAEEFAKRQAKRAEQKVDQSIELQALEHKLTRDQIRITNDMVILEQEAQLLEKQAELESKRLALITSMQKREKVEADIKAYKISAKAKAERESVNQETLVQAIMDGLGKPLQGSKIVNINSNAANNNGNESQGSAFFPQIAALREILGQTDELTTRNFSMPSSRVQHSSVPRRLSLIE</sequence>
<dbReference type="Pfam" id="PF01145">
    <property type="entry name" value="Band_7"/>
    <property type="match status" value="1"/>
</dbReference>
<reference evidence="3 4" key="1">
    <citation type="journal article" date="2015" name="Genome Biol. Evol.">
        <title>Comparative Genomics of a Bacterivorous Green Alga Reveals Evolutionary Causalities and Consequences of Phago-Mixotrophic Mode of Nutrition.</title>
        <authorList>
            <person name="Burns J.A."/>
            <person name="Paasch A."/>
            <person name="Narechania A."/>
            <person name="Kim E."/>
        </authorList>
    </citation>
    <scope>NUCLEOTIDE SEQUENCE [LARGE SCALE GENOMIC DNA]</scope>
    <source>
        <strain evidence="3 4">PLY_AMNH</strain>
    </source>
</reference>
<name>A0AAE0BWH1_9CHLO</name>
<dbReference type="Proteomes" id="UP001190700">
    <property type="component" value="Unassembled WGS sequence"/>
</dbReference>
<evidence type="ECO:0000313" key="3">
    <source>
        <dbReference type="EMBL" id="KAK3244091.1"/>
    </source>
</evidence>
<dbReference type="InterPro" id="IPR001107">
    <property type="entry name" value="Band_7"/>
</dbReference>
<proteinExistence type="predicted"/>
<comment type="caution">
    <text evidence="3">The sequence shown here is derived from an EMBL/GenBank/DDBJ whole genome shotgun (WGS) entry which is preliminary data.</text>
</comment>
<evidence type="ECO:0000259" key="2">
    <source>
        <dbReference type="Pfam" id="PF01145"/>
    </source>
</evidence>
<dbReference type="AlphaFoldDB" id="A0AAE0BWH1"/>
<keyword evidence="1" id="KW-0175">Coiled coil</keyword>
<keyword evidence="4" id="KW-1185">Reference proteome</keyword>
<gene>
    <name evidence="3" type="ORF">CYMTET_46284</name>
</gene>
<accession>A0AAE0BWH1</accession>